<proteinExistence type="predicted"/>
<dbReference type="STRING" id="633440.SAMN05421869_123139"/>
<evidence type="ECO:0000313" key="3">
    <source>
        <dbReference type="Proteomes" id="UP000199202"/>
    </source>
</evidence>
<organism evidence="2 3">
    <name type="scientific">Nonomuraea jiangxiensis</name>
    <dbReference type="NCBI Taxonomy" id="633440"/>
    <lineage>
        <taxon>Bacteria</taxon>
        <taxon>Bacillati</taxon>
        <taxon>Actinomycetota</taxon>
        <taxon>Actinomycetes</taxon>
        <taxon>Streptosporangiales</taxon>
        <taxon>Streptosporangiaceae</taxon>
        <taxon>Nonomuraea</taxon>
    </lineage>
</organism>
<dbReference type="GO" id="GO:0005509">
    <property type="term" value="F:calcium ion binding"/>
    <property type="evidence" value="ECO:0007669"/>
    <property type="project" value="InterPro"/>
</dbReference>
<accession>A0A1G9IBR0</accession>
<keyword evidence="3" id="KW-1185">Reference proteome</keyword>
<dbReference type="EMBL" id="FNDJ01000023">
    <property type="protein sequence ID" value="SDL22641.1"/>
    <property type="molecule type" value="Genomic_DNA"/>
</dbReference>
<dbReference type="OrthoDB" id="3536283at2"/>
<gene>
    <name evidence="2" type="ORF">SAMN05421869_123139</name>
</gene>
<keyword evidence="1" id="KW-0732">Signal</keyword>
<reference evidence="2 3" key="1">
    <citation type="submission" date="2016-10" db="EMBL/GenBank/DDBJ databases">
        <authorList>
            <person name="de Groot N.N."/>
        </authorList>
    </citation>
    <scope>NUCLEOTIDE SEQUENCE [LARGE SCALE GENOMIC DNA]</scope>
    <source>
        <strain evidence="2 3">CGMCC 4.6533</strain>
    </source>
</reference>
<feature type="chain" id="PRO_5011736015" description="Hemolysin-type calcium-binding repeat-containing protein" evidence="1">
    <location>
        <begin position="31"/>
        <end position="274"/>
    </location>
</feature>
<name>A0A1G9IBR0_9ACTN</name>
<sequence>MQVSQSFNRLTLLAAATAVLAGTLATPGHAAAVAPTAHVTSTDELHYEGSDLANKLKLVSTGGGRIITLEDTTGTSIEPGEGCRRNGGANMVLCEGAPIRAIRLVTLGGPDEVRANTPLITRFEGGTGNDTYFGPADTTGGNVTFIGGADIDAADYGASPSGVLVDMDGQADDGRLNADHDNIDTTVENLLGSDFNDSLRGNSNDNRIVGREGADALRGGNGDDEVDALEPAGADGSRADVADLSCGTGIDVIRVDLADPQVSGDCETVDRRPV</sequence>
<dbReference type="Gene3D" id="2.150.10.10">
    <property type="entry name" value="Serralysin-like metalloprotease, C-terminal"/>
    <property type="match status" value="1"/>
</dbReference>
<evidence type="ECO:0000256" key="1">
    <source>
        <dbReference type="SAM" id="SignalP"/>
    </source>
</evidence>
<dbReference type="SUPFAM" id="SSF51120">
    <property type="entry name" value="beta-Roll"/>
    <property type="match status" value="1"/>
</dbReference>
<evidence type="ECO:0008006" key="4">
    <source>
        <dbReference type="Google" id="ProtNLM"/>
    </source>
</evidence>
<protein>
    <recommendedName>
        <fullName evidence="4">Hemolysin-type calcium-binding repeat-containing protein</fullName>
    </recommendedName>
</protein>
<dbReference type="RefSeq" id="WP_090943808.1">
    <property type="nucleotide sequence ID" value="NZ_FNDJ01000023.1"/>
</dbReference>
<dbReference type="InterPro" id="IPR011049">
    <property type="entry name" value="Serralysin-like_metalloprot_C"/>
</dbReference>
<dbReference type="Pfam" id="PF00353">
    <property type="entry name" value="HemolysinCabind"/>
    <property type="match status" value="1"/>
</dbReference>
<evidence type="ECO:0000313" key="2">
    <source>
        <dbReference type="EMBL" id="SDL22641.1"/>
    </source>
</evidence>
<dbReference type="AlphaFoldDB" id="A0A1G9IBR0"/>
<dbReference type="InterPro" id="IPR001343">
    <property type="entry name" value="Hemolysn_Ca-bd"/>
</dbReference>
<feature type="signal peptide" evidence="1">
    <location>
        <begin position="1"/>
        <end position="30"/>
    </location>
</feature>
<dbReference type="Proteomes" id="UP000199202">
    <property type="component" value="Unassembled WGS sequence"/>
</dbReference>